<accession>A0A087RZD0</accession>
<sequence length="71" mass="8198">MKYLFVIFLLLTVASMGYVSAAHAHPHATPELMQSHSHDPNDANFQEEFILHDFEHVIISTFEWLKNILFG</sequence>
<dbReference type="AlphaFoldDB" id="A0A087RZD0"/>
<comment type="caution">
    <text evidence="1">The sequence shown here is derived from an EMBL/GenBank/DDBJ whole genome shotgun (WGS) entry which is preliminary data.</text>
</comment>
<keyword evidence="2" id="KW-1185">Reference proteome</keyword>
<reference evidence="1 2" key="1">
    <citation type="submission" date="2014-06" db="EMBL/GenBank/DDBJ databases">
        <authorList>
            <person name="Ngugi D.K."/>
            <person name="Blom J."/>
            <person name="Alam I."/>
            <person name="Rashid M."/>
            <person name="Baalawi W."/>
            <person name="Zhang G."/>
            <person name="Hikmawan T."/>
            <person name="Guan Y."/>
            <person name="Antunes A."/>
            <person name="Siam R."/>
            <person name="El-Dorry H."/>
            <person name="Bajic V."/>
            <person name="Stingl U."/>
        </authorList>
    </citation>
    <scope>NUCLEOTIDE SEQUENCE [LARGE SCALE GENOMIC DNA]</scope>
    <source>
        <strain evidence="1">SCGC AAA799-P11</strain>
    </source>
</reference>
<evidence type="ECO:0000313" key="2">
    <source>
        <dbReference type="Proteomes" id="UP000029387"/>
    </source>
</evidence>
<dbReference type="EMBL" id="JOSZ01000013">
    <property type="protein sequence ID" value="KFM18834.1"/>
    <property type="molecule type" value="Genomic_DNA"/>
</dbReference>
<gene>
    <name evidence="1" type="ORF">AAA799P11_00955</name>
</gene>
<evidence type="ECO:0000313" key="1">
    <source>
        <dbReference type="EMBL" id="KFM18834.1"/>
    </source>
</evidence>
<protein>
    <submittedName>
        <fullName evidence="1">Uncharacterized protein</fullName>
    </submittedName>
</protein>
<name>A0A087RZD0_9ARCH</name>
<proteinExistence type="predicted"/>
<dbReference type="Proteomes" id="UP000029387">
    <property type="component" value="Unassembled WGS sequence"/>
</dbReference>
<organism evidence="1 2">
    <name type="scientific">Marine Group I thaumarchaeote SCGC AAA799-P11</name>
    <dbReference type="NCBI Taxonomy" id="1502295"/>
    <lineage>
        <taxon>Archaea</taxon>
        <taxon>Nitrososphaerota</taxon>
        <taxon>Marine Group I</taxon>
    </lineage>
</organism>